<gene>
    <name evidence="7" type="primary">ydaM</name>
    <name evidence="7" type="ORF">EV102420_23_00260</name>
</gene>
<evidence type="ECO:0000256" key="4">
    <source>
        <dbReference type="ARBA" id="ARBA00023134"/>
    </source>
</evidence>
<dbReference type="InterPro" id="IPR043128">
    <property type="entry name" value="Rev_trsase/Diguanyl_cyclase"/>
</dbReference>
<evidence type="ECO:0000256" key="5">
    <source>
        <dbReference type="ARBA" id="ARBA00034247"/>
    </source>
</evidence>
<dbReference type="NCBIfam" id="TIGR00254">
    <property type="entry name" value="GGDEF"/>
    <property type="match status" value="1"/>
</dbReference>
<dbReference type="STRING" id="1115515.EV102420_23_00260"/>
<accession>A0A090V6N2</accession>
<proteinExistence type="predicted"/>
<dbReference type="NCBIfam" id="TIGR00229">
    <property type="entry name" value="sensory_box"/>
    <property type="match status" value="1"/>
</dbReference>
<evidence type="ECO:0000256" key="2">
    <source>
        <dbReference type="ARBA" id="ARBA00004665"/>
    </source>
</evidence>
<evidence type="ECO:0000313" key="7">
    <source>
        <dbReference type="EMBL" id="GAL59803.1"/>
    </source>
</evidence>
<dbReference type="PROSITE" id="PS50887">
    <property type="entry name" value="GGDEF"/>
    <property type="match status" value="1"/>
</dbReference>
<sequence>MMICHLEQLNILATPVWIVAPESEELIFANHQAQALSDGASVVAMRSGEFSAVAHRHLTRYATSLQNGDDIVEVWSLPAGDETRTLSCRLSTVALEEYGNVIVVEGLTPRGNAGLKASRSAAYRPRKNGFYARFFYTTSAPIVLVDPAREGQIVDANRAAIRFYGYTYETLCTMFIWQINTLGRNVLPIVAEIAHLPGGHKPLSFTHRLADGTTRDVQVAVGPVEIYGERLILCVIHDMSEQRSLEQALDNAERRDPLTRLFNRREAVRQLEKQLPASNDFSLLLVNIDRFRSINQRHGHKKGDEVLIYLAQMLSASDRSVVFRWDGEEFLLLLPDTTLSTAITAAEDLRAEVEKMAIPDIPPLTVSVGIAHYQAEESLDSLFQRVDAALYQAKNRGRNTVFAA</sequence>
<evidence type="ECO:0000259" key="6">
    <source>
        <dbReference type="PROSITE" id="PS50887"/>
    </source>
</evidence>
<reference evidence="7 8" key="1">
    <citation type="submission" date="2014-09" db="EMBL/GenBank/DDBJ databases">
        <title>Whole genome shotgun sequence of Escherichia vulneris NBRC 102420.</title>
        <authorList>
            <person name="Yoshida Y."/>
            <person name="Hosoyama A."/>
            <person name="Tsuchikane K."/>
            <person name="Ohji S."/>
            <person name="Ichikawa N."/>
            <person name="Kimura A."/>
            <person name="Yamazoe A."/>
            <person name="Ezaki T."/>
            <person name="Fujita N."/>
        </authorList>
    </citation>
    <scope>NUCLEOTIDE SEQUENCE [LARGE SCALE GENOMIC DNA]</scope>
    <source>
        <strain evidence="7 8">NBRC 102420</strain>
    </source>
</reference>
<keyword evidence="4" id="KW-0342">GTP-binding</keyword>
<dbReference type="EC" id="2.7.7.65" evidence="3"/>
<comment type="cofactor">
    <cofactor evidence="1">
        <name>Mg(2+)</name>
        <dbReference type="ChEBI" id="CHEBI:18420"/>
    </cofactor>
</comment>
<name>A0A090V6N2_PSEVU</name>
<evidence type="ECO:0000256" key="1">
    <source>
        <dbReference type="ARBA" id="ARBA00001946"/>
    </source>
</evidence>
<organism evidence="7 8">
    <name type="scientific">Pseudescherichia vulneris NBRC 102420</name>
    <dbReference type="NCBI Taxonomy" id="1115515"/>
    <lineage>
        <taxon>Bacteria</taxon>
        <taxon>Pseudomonadati</taxon>
        <taxon>Pseudomonadota</taxon>
        <taxon>Gammaproteobacteria</taxon>
        <taxon>Enterobacterales</taxon>
        <taxon>Enterobacteriaceae</taxon>
        <taxon>Pseudescherichia</taxon>
    </lineage>
</organism>
<dbReference type="InterPro" id="IPR000014">
    <property type="entry name" value="PAS"/>
</dbReference>
<keyword evidence="8" id="KW-1185">Reference proteome</keyword>
<dbReference type="Pfam" id="PF00990">
    <property type="entry name" value="GGDEF"/>
    <property type="match status" value="1"/>
</dbReference>
<comment type="catalytic activity">
    <reaction evidence="5">
        <text>2 GTP = 3',3'-c-di-GMP + 2 diphosphate</text>
        <dbReference type="Rhea" id="RHEA:24898"/>
        <dbReference type="ChEBI" id="CHEBI:33019"/>
        <dbReference type="ChEBI" id="CHEBI:37565"/>
        <dbReference type="ChEBI" id="CHEBI:58805"/>
        <dbReference type="EC" id="2.7.7.65"/>
    </reaction>
</comment>
<evidence type="ECO:0000313" key="8">
    <source>
        <dbReference type="Proteomes" id="UP000029462"/>
    </source>
</evidence>
<dbReference type="SMART" id="SM00267">
    <property type="entry name" value="GGDEF"/>
    <property type="match status" value="1"/>
</dbReference>
<dbReference type="eggNOG" id="COG3706">
    <property type="taxonomic scope" value="Bacteria"/>
</dbReference>
<protein>
    <recommendedName>
        <fullName evidence="3">diguanylate cyclase</fullName>
        <ecNumber evidence="3">2.7.7.65</ecNumber>
    </recommendedName>
</protein>
<dbReference type="CDD" id="cd00130">
    <property type="entry name" value="PAS"/>
    <property type="match status" value="1"/>
</dbReference>
<dbReference type="PANTHER" id="PTHR45138">
    <property type="entry name" value="REGULATORY COMPONENTS OF SENSORY TRANSDUCTION SYSTEM"/>
    <property type="match status" value="1"/>
</dbReference>
<dbReference type="InterPro" id="IPR050469">
    <property type="entry name" value="Diguanylate_Cyclase"/>
</dbReference>
<evidence type="ECO:0000256" key="3">
    <source>
        <dbReference type="ARBA" id="ARBA00012528"/>
    </source>
</evidence>
<dbReference type="GO" id="GO:0052621">
    <property type="term" value="F:diguanylate cyclase activity"/>
    <property type="evidence" value="ECO:0007669"/>
    <property type="project" value="UniProtKB-EC"/>
</dbReference>
<dbReference type="PANTHER" id="PTHR45138:SF9">
    <property type="entry name" value="DIGUANYLATE CYCLASE DGCM-RELATED"/>
    <property type="match status" value="1"/>
</dbReference>
<dbReference type="CDD" id="cd01949">
    <property type="entry name" value="GGDEF"/>
    <property type="match status" value="1"/>
</dbReference>
<feature type="domain" description="GGDEF" evidence="6">
    <location>
        <begin position="279"/>
        <end position="404"/>
    </location>
</feature>
<dbReference type="InterPro" id="IPR035965">
    <property type="entry name" value="PAS-like_dom_sf"/>
</dbReference>
<dbReference type="Proteomes" id="UP000029462">
    <property type="component" value="Unassembled WGS sequence"/>
</dbReference>
<dbReference type="Gene3D" id="3.30.450.20">
    <property type="entry name" value="PAS domain"/>
    <property type="match status" value="1"/>
</dbReference>
<keyword evidence="4" id="KW-0547">Nucleotide-binding</keyword>
<dbReference type="FunFam" id="3.30.70.270:FF:000001">
    <property type="entry name" value="Diguanylate cyclase domain protein"/>
    <property type="match status" value="1"/>
</dbReference>
<dbReference type="GO" id="GO:1902201">
    <property type="term" value="P:negative regulation of bacterial-type flagellum-dependent cell motility"/>
    <property type="evidence" value="ECO:0007669"/>
    <property type="project" value="TreeGrafter"/>
</dbReference>
<dbReference type="SUPFAM" id="SSF55785">
    <property type="entry name" value="PYP-like sensor domain (PAS domain)"/>
    <property type="match status" value="1"/>
</dbReference>
<comment type="caution">
    <text evidence="7">The sequence shown here is derived from an EMBL/GenBank/DDBJ whole genome shotgun (WGS) entry which is preliminary data.</text>
</comment>
<dbReference type="GO" id="GO:0005886">
    <property type="term" value="C:plasma membrane"/>
    <property type="evidence" value="ECO:0007669"/>
    <property type="project" value="TreeGrafter"/>
</dbReference>
<dbReference type="GO" id="GO:0043709">
    <property type="term" value="P:cell adhesion involved in single-species biofilm formation"/>
    <property type="evidence" value="ECO:0007669"/>
    <property type="project" value="TreeGrafter"/>
</dbReference>
<dbReference type="InterPro" id="IPR029787">
    <property type="entry name" value="Nucleotide_cyclase"/>
</dbReference>
<dbReference type="InterPro" id="IPR000160">
    <property type="entry name" value="GGDEF_dom"/>
</dbReference>
<dbReference type="Gene3D" id="3.30.70.270">
    <property type="match status" value="1"/>
</dbReference>
<comment type="pathway">
    <text evidence="2">Purine metabolism; 3',5'-cyclic di-GMP biosynthesis.</text>
</comment>
<dbReference type="AlphaFoldDB" id="A0A090V6N2"/>
<dbReference type="EMBL" id="BBMZ01000023">
    <property type="protein sequence ID" value="GAL59803.1"/>
    <property type="molecule type" value="Genomic_DNA"/>
</dbReference>
<dbReference type="SUPFAM" id="SSF55073">
    <property type="entry name" value="Nucleotide cyclase"/>
    <property type="match status" value="1"/>
</dbReference>
<dbReference type="Pfam" id="PF13188">
    <property type="entry name" value="PAS_8"/>
    <property type="match status" value="1"/>
</dbReference>
<dbReference type="GO" id="GO:0005525">
    <property type="term" value="F:GTP binding"/>
    <property type="evidence" value="ECO:0007669"/>
    <property type="project" value="UniProtKB-KW"/>
</dbReference>